<dbReference type="RefSeq" id="WP_130359102.1">
    <property type="nucleotide sequence ID" value="NZ_SGXC01000002.1"/>
</dbReference>
<reference evidence="4 5" key="1">
    <citation type="submission" date="2019-02" db="EMBL/GenBank/DDBJ databases">
        <title>Genomic Encyclopedia of Type Strains, Phase IV (KMG-IV): sequencing the most valuable type-strain genomes for metagenomic binning, comparative biology and taxonomic classification.</title>
        <authorList>
            <person name="Goeker M."/>
        </authorList>
    </citation>
    <scope>NUCLEOTIDE SEQUENCE [LARGE SCALE GENOMIC DNA]</scope>
    <source>
        <strain evidence="4 5">K24</strain>
    </source>
</reference>
<sequence length="556" mass="60653">MPTDEFEFIDASGLEALLLGDQRFALFDARDEGLFAKSHMLFACSLSLADLEARLFRLVPWQRTLIVLTSDEGDGMAARAARRCLGLGYTNLRLLRGGNQAWQRHGKSLFKGIHVPSKAFGELVEAHYHTPMIEAAELHGLMASGAKVRIFDCRPPNEFHRMSLPTARNCPGADLLSRVPAMVDHDETIVINCAGRTRGILGAQSLISAGVRNRVVALKNGTMGWHLAGFPLESGRSDLVEPVDPARLDGIRRMAANLRERFDIAVVDMSAWLSRAEGEPANRPLLLDVRGPWEYQAGHLPGSRSAPGGQLLQATDYYVAVRNTPLLLADDDGIRASITAAWLLQMGLRDVSVLDHRDIFSHMTESGTACWLPARLIPLVDTVDAPQLARDLEGGTTLVLDLGSSDDYYKGHIPRSRFVMRSRLAHSVPALPRLPCVTLVADDAVTGAFAAREITELYGAPVRLLQGGRQAWREAGLPMQTGLEDAVDPPEDMWHIPSSPLGGLDSAMRDYLSWEIDLAAQVAREPGTRYLVGDRPPASPRTPEAPTPANAAGSRN</sequence>
<dbReference type="InterPro" id="IPR036873">
    <property type="entry name" value="Rhodanese-like_dom_sf"/>
</dbReference>
<evidence type="ECO:0000256" key="2">
    <source>
        <dbReference type="SAM" id="MobiDB-lite"/>
    </source>
</evidence>
<evidence type="ECO:0000259" key="3">
    <source>
        <dbReference type="PROSITE" id="PS50206"/>
    </source>
</evidence>
<comment type="caution">
    <text evidence="4">The sequence shown here is derived from an EMBL/GenBank/DDBJ whole genome shotgun (WGS) entry which is preliminary data.</text>
</comment>
<dbReference type="PANTHER" id="PTHR43855:SF1">
    <property type="entry name" value="THIOSULFATE SULFURTRANSFERASE"/>
    <property type="match status" value="1"/>
</dbReference>
<dbReference type="Gene3D" id="3.40.250.10">
    <property type="entry name" value="Rhodanese-like domain"/>
    <property type="match status" value="4"/>
</dbReference>
<organism evidence="4 5">
    <name type="scientific">Pigmentiphaga kullae</name>
    <dbReference type="NCBI Taxonomy" id="151784"/>
    <lineage>
        <taxon>Bacteria</taxon>
        <taxon>Pseudomonadati</taxon>
        <taxon>Pseudomonadota</taxon>
        <taxon>Betaproteobacteria</taxon>
        <taxon>Burkholderiales</taxon>
        <taxon>Alcaligenaceae</taxon>
        <taxon>Pigmentiphaga</taxon>
    </lineage>
</organism>
<dbReference type="Proteomes" id="UP000292445">
    <property type="component" value="Unassembled WGS sequence"/>
</dbReference>
<dbReference type="OrthoDB" id="9811849at2"/>
<dbReference type="GO" id="GO:0016740">
    <property type="term" value="F:transferase activity"/>
    <property type="evidence" value="ECO:0007669"/>
    <property type="project" value="UniProtKB-KW"/>
</dbReference>
<feature type="domain" description="Rhodanese" evidence="3">
    <location>
        <begin position="393"/>
        <end position="481"/>
    </location>
</feature>
<evidence type="ECO:0000313" key="5">
    <source>
        <dbReference type="Proteomes" id="UP000292445"/>
    </source>
</evidence>
<accession>A0A4Q7NEB3</accession>
<feature type="region of interest" description="Disordered" evidence="2">
    <location>
        <begin position="527"/>
        <end position="556"/>
    </location>
</feature>
<evidence type="ECO:0000256" key="1">
    <source>
        <dbReference type="ARBA" id="ARBA00022737"/>
    </source>
</evidence>
<name>A0A4Q7NEB3_9BURK</name>
<evidence type="ECO:0000313" key="4">
    <source>
        <dbReference type="EMBL" id="RZS81366.1"/>
    </source>
</evidence>
<dbReference type="PANTHER" id="PTHR43855">
    <property type="entry name" value="THIOSULFATE SULFURTRANSFERASE"/>
    <property type="match status" value="1"/>
</dbReference>
<keyword evidence="1" id="KW-0677">Repeat</keyword>
<keyword evidence="4" id="KW-0808">Transferase</keyword>
<feature type="domain" description="Rhodanese" evidence="3">
    <location>
        <begin position="144"/>
        <end position="234"/>
    </location>
</feature>
<protein>
    <submittedName>
        <fullName evidence="4">Rhodanese-related sulfurtransferase</fullName>
    </submittedName>
</protein>
<gene>
    <name evidence="4" type="ORF">EV675_3989</name>
</gene>
<dbReference type="SMART" id="SM00450">
    <property type="entry name" value="RHOD"/>
    <property type="match status" value="4"/>
</dbReference>
<dbReference type="InterPro" id="IPR051126">
    <property type="entry name" value="Thiosulfate_sulfurtransferase"/>
</dbReference>
<feature type="domain" description="Rhodanese" evidence="3">
    <location>
        <begin position="20"/>
        <end position="111"/>
    </location>
</feature>
<feature type="domain" description="Rhodanese" evidence="3">
    <location>
        <begin position="280"/>
        <end position="361"/>
    </location>
</feature>
<keyword evidence="5" id="KW-1185">Reference proteome</keyword>
<dbReference type="EMBL" id="SGXC01000002">
    <property type="protein sequence ID" value="RZS81366.1"/>
    <property type="molecule type" value="Genomic_DNA"/>
</dbReference>
<dbReference type="InterPro" id="IPR001763">
    <property type="entry name" value="Rhodanese-like_dom"/>
</dbReference>
<dbReference type="PROSITE" id="PS50206">
    <property type="entry name" value="RHODANESE_3"/>
    <property type="match status" value="4"/>
</dbReference>
<dbReference type="Pfam" id="PF00581">
    <property type="entry name" value="Rhodanese"/>
    <property type="match status" value="4"/>
</dbReference>
<dbReference type="SUPFAM" id="SSF52821">
    <property type="entry name" value="Rhodanese/Cell cycle control phosphatase"/>
    <property type="match status" value="4"/>
</dbReference>
<proteinExistence type="predicted"/>
<feature type="compositionally biased region" description="Pro residues" evidence="2">
    <location>
        <begin position="537"/>
        <end position="546"/>
    </location>
</feature>
<dbReference type="AlphaFoldDB" id="A0A4Q7NEB3"/>